<dbReference type="AlphaFoldDB" id="A0A833WKK0"/>
<comment type="caution">
    <text evidence="2">The sequence shown here is derived from an EMBL/GenBank/DDBJ whole genome shotgun (WGS) entry which is preliminary data.</text>
</comment>
<evidence type="ECO:0000313" key="2">
    <source>
        <dbReference type="EMBL" id="KAF4039545.1"/>
    </source>
</evidence>
<protein>
    <submittedName>
        <fullName evidence="2">Uncharacterized protein</fullName>
    </submittedName>
</protein>
<evidence type="ECO:0000256" key="1">
    <source>
        <dbReference type="SAM" id="MobiDB-lite"/>
    </source>
</evidence>
<reference evidence="2" key="1">
    <citation type="submission" date="2020-04" db="EMBL/GenBank/DDBJ databases">
        <title>Hybrid Assembly of Korean Phytophthora infestans isolates.</title>
        <authorList>
            <person name="Prokchorchik M."/>
            <person name="Lee Y."/>
            <person name="Seo J."/>
            <person name="Cho J.-H."/>
            <person name="Park Y.-E."/>
            <person name="Jang D.-C."/>
            <person name="Im J.-S."/>
            <person name="Choi J.-G."/>
            <person name="Park H.-J."/>
            <person name="Lee G.-B."/>
            <person name="Lee Y.-G."/>
            <person name="Hong S.-Y."/>
            <person name="Cho K."/>
            <person name="Sohn K.H."/>
        </authorList>
    </citation>
    <scope>NUCLEOTIDE SEQUENCE</scope>
    <source>
        <strain evidence="2">KR_1_A1</strain>
    </source>
</reference>
<dbReference type="Proteomes" id="UP000602510">
    <property type="component" value="Unassembled WGS sequence"/>
</dbReference>
<evidence type="ECO:0000313" key="3">
    <source>
        <dbReference type="Proteomes" id="UP000602510"/>
    </source>
</evidence>
<accession>A0A833WKK0</accession>
<gene>
    <name evidence="2" type="ORF">GN244_ATG08378</name>
</gene>
<feature type="region of interest" description="Disordered" evidence="1">
    <location>
        <begin position="1"/>
        <end position="31"/>
    </location>
</feature>
<feature type="compositionally biased region" description="Basic and acidic residues" evidence="1">
    <location>
        <begin position="9"/>
        <end position="31"/>
    </location>
</feature>
<organism evidence="2 3">
    <name type="scientific">Phytophthora infestans</name>
    <name type="common">Potato late blight agent</name>
    <name type="synonym">Botrytis infestans</name>
    <dbReference type="NCBI Taxonomy" id="4787"/>
    <lineage>
        <taxon>Eukaryota</taxon>
        <taxon>Sar</taxon>
        <taxon>Stramenopiles</taxon>
        <taxon>Oomycota</taxon>
        <taxon>Peronosporomycetes</taxon>
        <taxon>Peronosporales</taxon>
        <taxon>Peronosporaceae</taxon>
        <taxon>Phytophthora</taxon>
    </lineage>
</organism>
<keyword evidence="3" id="KW-1185">Reference proteome</keyword>
<proteinExistence type="predicted"/>
<dbReference type="EMBL" id="WSZM01000174">
    <property type="protein sequence ID" value="KAF4039545.1"/>
    <property type="molecule type" value="Genomic_DNA"/>
</dbReference>
<sequence>MASSFKLYVQDRKEEAQRETEERKEEALRVSRSSQLEERSKIYDMLERVRGQIRELNKDLASPDTLNTGDADLLQKDRALLMEERNRLSIELQKTYL</sequence>
<name>A0A833WKK0_PHYIN</name>